<dbReference type="RefSeq" id="WP_237874483.1">
    <property type="nucleotide sequence ID" value="NZ_JAKLTR010000011.1"/>
</dbReference>
<dbReference type="InterPro" id="IPR000866">
    <property type="entry name" value="AhpC/TSA"/>
</dbReference>
<name>A0ABS9KUG8_9BACT</name>
<protein>
    <submittedName>
        <fullName evidence="2">Redoxin domain-containing protein</fullName>
    </submittedName>
</protein>
<evidence type="ECO:0000313" key="2">
    <source>
        <dbReference type="EMBL" id="MCG2615945.1"/>
    </source>
</evidence>
<organism evidence="2 3">
    <name type="scientific">Terrimonas ginsenosidimutans</name>
    <dbReference type="NCBI Taxonomy" id="2908004"/>
    <lineage>
        <taxon>Bacteria</taxon>
        <taxon>Pseudomonadati</taxon>
        <taxon>Bacteroidota</taxon>
        <taxon>Chitinophagia</taxon>
        <taxon>Chitinophagales</taxon>
        <taxon>Chitinophagaceae</taxon>
        <taxon>Terrimonas</taxon>
    </lineage>
</organism>
<keyword evidence="3" id="KW-1185">Reference proteome</keyword>
<evidence type="ECO:0000313" key="3">
    <source>
        <dbReference type="Proteomes" id="UP001165367"/>
    </source>
</evidence>
<dbReference type="Proteomes" id="UP001165367">
    <property type="component" value="Unassembled WGS sequence"/>
</dbReference>
<dbReference type="PANTHER" id="PTHR42852:SF17">
    <property type="entry name" value="THIOREDOXIN-LIKE PROTEIN HI_1115"/>
    <property type="match status" value="1"/>
</dbReference>
<dbReference type="EMBL" id="JAKLTR010000011">
    <property type="protein sequence ID" value="MCG2615945.1"/>
    <property type="molecule type" value="Genomic_DNA"/>
</dbReference>
<sequence length="633" mass="71896">MMTFASEAGSAQQLVLEPAMPERGKAVKVIFTPAIDTSGQNLITQADTSVTMVFSSSNFYNTAYRLPMQREGKQWTASIYLDPRYASYATFTLESGARIQKPAKNKHYEIPVYANGVRAKNSFLYENYSLPSQVGKSPEVPKLQRALLEKELELYPDNYEAKVRLLHNKMNSTDGEEKEQYRQQALKVIADNFYKEPGNAGLRDKTTMGYLIIGEKTRVDSIRQVIKTKYPNTPAGYEMLTSEIEEIEDKEERKNKAEALLKTTPAANLENVLDLHQILATYYAEAKNSRKVSYHLSQFKPDTTPYYGPTLLKWSKMLLDNGILPDTALAYTERAYSLAVRFPAGVIRYWPETGYVLPYVDPLIKKQSEQAARANSLSLKALILQKKGDQQKAKEALQKALSLSDDGTTLEYAAIYYRVNKNYENAYQLSKKIVINNQEDTAAQRLMYEDYIDWKKTEEGWTKEMKEVGEQWKTSILATLKKERINKTLPVMGNLVNIKGEPVTPSAMNGKIVVIDFWATWCIPCMKEMPYLQSVYDRYKDNPKVMFMVVNSGSGNTLQDAQNWNGNKKYSFPVFYTDDKMLAENFGFGVIPATFITSTDGNIKFRNIGFEGPAIEYKLATAIELLLSETNVH</sequence>
<gene>
    <name evidence="2" type="ORF">LZZ85_16735</name>
</gene>
<accession>A0ABS9KUG8</accession>
<dbReference type="Pfam" id="PF00578">
    <property type="entry name" value="AhpC-TSA"/>
    <property type="match status" value="1"/>
</dbReference>
<dbReference type="PROSITE" id="PS51352">
    <property type="entry name" value="THIOREDOXIN_2"/>
    <property type="match status" value="1"/>
</dbReference>
<dbReference type="InterPro" id="IPR036249">
    <property type="entry name" value="Thioredoxin-like_sf"/>
</dbReference>
<dbReference type="SUPFAM" id="SSF52833">
    <property type="entry name" value="Thioredoxin-like"/>
    <property type="match status" value="1"/>
</dbReference>
<reference evidence="2" key="1">
    <citation type="submission" date="2022-01" db="EMBL/GenBank/DDBJ databases">
        <authorList>
            <person name="Jo J.-H."/>
            <person name="Im W.-T."/>
        </authorList>
    </citation>
    <scope>NUCLEOTIDE SEQUENCE</scope>
    <source>
        <strain evidence="2">NA20</strain>
    </source>
</reference>
<dbReference type="InterPro" id="IPR050553">
    <property type="entry name" value="Thioredoxin_ResA/DsbE_sf"/>
</dbReference>
<dbReference type="InterPro" id="IPR011990">
    <property type="entry name" value="TPR-like_helical_dom_sf"/>
</dbReference>
<dbReference type="Gene3D" id="1.25.40.10">
    <property type="entry name" value="Tetratricopeptide repeat domain"/>
    <property type="match status" value="1"/>
</dbReference>
<feature type="domain" description="Thioredoxin" evidence="1">
    <location>
        <begin position="483"/>
        <end position="628"/>
    </location>
</feature>
<evidence type="ECO:0000259" key="1">
    <source>
        <dbReference type="PROSITE" id="PS51352"/>
    </source>
</evidence>
<proteinExistence type="predicted"/>
<dbReference type="Gene3D" id="3.40.30.10">
    <property type="entry name" value="Glutaredoxin"/>
    <property type="match status" value="1"/>
</dbReference>
<dbReference type="PANTHER" id="PTHR42852">
    <property type="entry name" value="THIOL:DISULFIDE INTERCHANGE PROTEIN DSBE"/>
    <property type="match status" value="1"/>
</dbReference>
<dbReference type="SUPFAM" id="SSF48452">
    <property type="entry name" value="TPR-like"/>
    <property type="match status" value="1"/>
</dbReference>
<dbReference type="InterPro" id="IPR013766">
    <property type="entry name" value="Thioredoxin_domain"/>
</dbReference>
<comment type="caution">
    <text evidence="2">The sequence shown here is derived from an EMBL/GenBank/DDBJ whole genome shotgun (WGS) entry which is preliminary data.</text>
</comment>
<dbReference type="CDD" id="cd02966">
    <property type="entry name" value="TlpA_like_family"/>
    <property type="match status" value="1"/>
</dbReference>